<feature type="domain" description="Protein kinase" evidence="3">
    <location>
        <begin position="1"/>
        <end position="247"/>
    </location>
</feature>
<sequence>MPLRSHRPWVARVDNVRKPPLRRGELLQGILRNGTIAVKKLLNTHLHEAKFHHEVECLIKAKHKNVVRFLGYCADTQGKVENFNGKLVMADVPQRLLCFEYLPKGSLHEYITDLKPANILLDSHMVPKIADFGLSRCFDEKQSHVITSKLFGSLGYLAPEFYCGRITFKSDIYSLGVIMIEILTRERMYPEDYDVLKSWANRLEASHREKQLEQLHLCAEIGKECTDYDPRRRPDAWTIVCRLHEADIDMSNLSIAQEEQHGDGSLIGAIGRELSLKCLVRLSRSEYGLVASLSRDFRSLVRSGEIYRLRRQAGVAEHWIYFCVSTSRSNAEWSAFDPARQRWIQVPKMPNDFLLRNTRKESLAVGTDLLVFVIGMGVEGIPFSLFRYSILTNSWIQTDGMNHPRHLFGSASVGHNAYLAGGSDCYGTVLSSVEMYDSDKREWEILPNMNRARKLCSGVFMDGKLFVIGGRGSIKEELMTCGEEYDFERGSWRVIENMCEGLNRQVKDYAPPMVAVVSNELYGCDYTEKNVKRYDKENNRWITLGKWPVNVSSMNGWGISFKACGDKLIIIGGRKSYSGELELHSWVPDGRPLFWKLIARRRMEKVPDMLSEKLTVNYRT</sequence>
<dbReference type="SUPFAM" id="SSF117281">
    <property type="entry name" value="Kelch motif"/>
    <property type="match status" value="1"/>
</dbReference>
<dbReference type="Pfam" id="PF01344">
    <property type="entry name" value="Kelch_1"/>
    <property type="match status" value="2"/>
</dbReference>
<accession>A0A835E7H2</accession>
<dbReference type="PROSITE" id="PS50011">
    <property type="entry name" value="PROTEIN_KINASE_DOM"/>
    <property type="match status" value="1"/>
</dbReference>
<evidence type="ECO:0000313" key="4">
    <source>
        <dbReference type="EMBL" id="KAF8673444.1"/>
    </source>
</evidence>
<dbReference type="InterPro" id="IPR011009">
    <property type="entry name" value="Kinase-like_dom_sf"/>
</dbReference>
<dbReference type="InterPro" id="IPR015915">
    <property type="entry name" value="Kelch-typ_b-propeller"/>
</dbReference>
<keyword evidence="1" id="KW-0880">Kelch repeat</keyword>
<dbReference type="InterPro" id="IPR001245">
    <property type="entry name" value="Ser-Thr/Tyr_kinase_cat_dom"/>
</dbReference>
<dbReference type="PANTHER" id="PTHR46122:SF25">
    <property type="entry name" value="REPEAT-CONTAINING F-BOX FAMILY PROTEIN, PUTATIVE, EXPRESSED-RELATED"/>
    <property type="match status" value="1"/>
</dbReference>
<reference evidence="4" key="1">
    <citation type="submission" date="2020-07" db="EMBL/GenBank/DDBJ databases">
        <title>Genome sequence and genetic diversity analysis of an under-domesticated orphan crop, white fonio (Digitaria exilis).</title>
        <authorList>
            <person name="Bennetzen J.L."/>
            <person name="Chen S."/>
            <person name="Ma X."/>
            <person name="Wang X."/>
            <person name="Yssel A.E.J."/>
            <person name="Chaluvadi S.R."/>
            <person name="Johnson M."/>
            <person name="Gangashetty P."/>
            <person name="Hamidou F."/>
            <person name="Sanogo M.D."/>
            <person name="Zwaenepoel A."/>
            <person name="Wallace J."/>
            <person name="Van De Peer Y."/>
            <person name="Van Deynze A."/>
        </authorList>
    </citation>
    <scope>NUCLEOTIDE SEQUENCE</scope>
    <source>
        <tissue evidence="4">Leaves</tissue>
    </source>
</reference>
<dbReference type="Pfam" id="PF07714">
    <property type="entry name" value="PK_Tyr_Ser-Thr"/>
    <property type="match status" value="1"/>
</dbReference>
<dbReference type="InterPro" id="IPR006652">
    <property type="entry name" value="Kelch_1"/>
</dbReference>
<dbReference type="GO" id="GO:0005524">
    <property type="term" value="F:ATP binding"/>
    <property type="evidence" value="ECO:0007669"/>
    <property type="project" value="InterPro"/>
</dbReference>
<dbReference type="Pfam" id="PF00069">
    <property type="entry name" value="Pkinase"/>
    <property type="match status" value="1"/>
</dbReference>
<protein>
    <recommendedName>
        <fullName evidence="3">Protein kinase domain-containing protein</fullName>
    </recommendedName>
</protein>
<dbReference type="PANTHER" id="PTHR46122">
    <property type="entry name" value="GALACTOSE OXIDASE/KELCH REPEAT PROTEIN-RELATED"/>
    <property type="match status" value="1"/>
</dbReference>
<dbReference type="SMART" id="SM00220">
    <property type="entry name" value="S_TKc"/>
    <property type="match status" value="1"/>
</dbReference>
<dbReference type="GO" id="GO:0004672">
    <property type="term" value="F:protein kinase activity"/>
    <property type="evidence" value="ECO:0007669"/>
    <property type="project" value="InterPro"/>
</dbReference>
<dbReference type="Proteomes" id="UP000636709">
    <property type="component" value="Unassembled WGS sequence"/>
</dbReference>
<evidence type="ECO:0000256" key="2">
    <source>
        <dbReference type="ARBA" id="ARBA00022737"/>
    </source>
</evidence>
<keyword evidence="5" id="KW-1185">Reference proteome</keyword>
<dbReference type="Gene3D" id="1.10.510.10">
    <property type="entry name" value="Transferase(Phosphotransferase) domain 1"/>
    <property type="match status" value="1"/>
</dbReference>
<dbReference type="EMBL" id="JACEFO010002208">
    <property type="protein sequence ID" value="KAF8673444.1"/>
    <property type="molecule type" value="Genomic_DNA"/>
</dbReference>
<dbReference type="AlphaFoldDB" id="A0A835E7H2"/>
<dbReference type="OrthoDB" id="8185403at2759"/>
<proteinExistence type="predicted"/>
<dbReference type="Gene3D" id="2.120.10.80">
    <property type="entry name" value="Kelch-type beta propeller"/>
    <property type="match status" value="1"/>
</dbReference>
<dbReference type="Gene3D" id="3.30.200.20">
    <property type="entry name" value="Phosphorylase Kinase, domain 1"/>
    <property type="match status" value="1"/>
</dbReference>
<dbReference type="InterPro" id="IPR052439">
    <property type="entry name" value="F-box/Kelch-repeat"/>
</dbReference>
<dbReference type="SMART" id="SM00612">
    <property type="entry name" value="Kelch"/>
    <property type="match status" value="2"/>
</dbReference>
<evidence type="ECO:0000313" key="5">
    <source>
        <dbReference type="Proteomes" id="UP000636709"/>
    </source>
</evidence>
<evidence type="ECO:0000256" key="1">
    <source>
        <dbReference type="ARBA" id="ARBA00022441"/>
    </source>
</evidence>
<dbReference type="GO" id="GO:0005634">
    <property type="term" value="C:nucleus"/>
    <property type="evidence" value="ECO:0007669"/>
    <property type="project" value="TreeGrafter"/>
</dbReference>
<name>A0A835E7H2_9POAL</name>
<organism evidence="4 5">
    <name type="scientific">Digitaria exilis</name>
    <dbReference type="NCBI Taxonomy" id="1010633"/>
    <lineage>
        <taxon>Eukaryota</taxon>
        <taxon>Viridiplantae</taxon>
        <taxon>Streptophyta</taxon>
        <taxon>Embryophyta</taxon>
        <taxon>Tracheophyta</taxon>
        <taxon>Spermatophyta</taxon>
        <taxon>Magnoliopsida</taxon>
        <taxon>Liliopsida</taxon>
        <taxon>Poales</taxon>
        <taxon>Poaceae</taxon>
        <taxon>PACMAD clade</taxon>
        <taxon>Panicoideae</taxon>
        <taxon>Panicodae</taxon>
        <taxon>Paniceae</taxon>
        <taxon>Anthephorinae</taxon>
        <taxon>Digitaria</taxon>
    </lineage>
</organism>
<dbReference type="InterPro" id="IPR000719">
    <property type="entry name" value="Prot_kinase_dom"/>
</dbReference>
<dbReference type="FunFam" id="2.120.10.80:FF:000007">
    <property type="entry name" value="F-box/kelch-repeat protein SKIP11"/>
    <property type="match status" value="1"/>
</dbReference>
<keyword evidence="2" id="KW-0677">Repeat</keyword>
<evidence type="ECO:0000259" key="3">
    <source>
        <dbReference type="PROSITE" id="PS50011"/>
    </source>
</evidence>
<comment type="caution">
    <text evidence="4">The sequence shown here is derived from an EMBL/GenBank/DDBJ whole genome shotgun (WGS) entry which is preliminary data.</text>
</comment>
<gene>
    <name evidence="4" type="ORF">HU200_049009</name>
</gene>
<dbReference type="SUPFAM" id="SSF56112">
    <property type="entry name" value="Protein kinase-like (PK-like)"/>
    <property type="match status" value="1"/>
</dbReference>